<keyword evidence="6" id="KW-0145">Chemotaxis</keyword>
<comment type="subcellular location">
    <subcellularLocation>
        <location evidence="1">Cell membrane</location>
        <topology evidence="1">Peripheral membrane protein</topology>
        <orientation evidence="1">Cytoplasmic side</orientation>
    </subcellularLocation>
</comment>
<proteinExistence type="inferred from homology"/>
<dbReference type="Gene3D" id="1.10.287.1700">
    <property type="match status" value="1"/>
</dbReference>
<keyword evidence="8" id="KW-0653">Protein transport</keyword>
<dbReference type="GO" id="GO:0044781">
    <property type="term" value="P:bacterial-type flagellum organization"/>
    <property type="evidence" value="ECO:0007669"/>
    <property type="project" value="UniProtKB-KW"/>
</dbReference>
<evidence type="ECO:0000256" key="10">
    <source>
        <dbReference type="ARBA" id="ARBA00023225"/>
    </source>
</evidence>
<dbReference type="GO" id="GO:0006935">
    <property type="term" value="P:chemotaxis"/>
    <property type="evidence" value="ECO:0007669"/>
    <property type="project" value="UniProtKB-KW"/>
</dbReference>
<evidence type="ECO:0000256" key="4">
    <source>
        <dbReference type="ARBA" id="ARBA00022448"/>
    </source>
</evidence>
<keyword evidence="5" id="KW-1003">Cell membrane</keyword>
<sequence>MKRFSFRLEKVLRYRKYLEKKAQKRLGDTIHEYQSRENAIKDIENKQTELSAKCSEEKSKGISTFRFQCYNHYFNKLSDDQKSESLALKETQEKVQLHRSLLKKELIRRKMLEKLKDIQSVRYKEYAEKDEQKLSDETVIIRSKRLTA</sequence>
<name>E1YGT9_9BACT</name>
<dbReference type="GO" id="GO:0009288">
    <property type="term" value="C:bacterial-type flagellum"/>
    <property type="evidence" value="ECO:0007669"/>
    <property type="project" value="InterPro"/>
</dbReference>
<dbReference type="AlphaFoldDB" id="E1YGT9"/>
<dbReference type="InterPro" id="IPR053716">
    <property type="entry name" value="Flag_assembly_chemotaxis_eff"/>
</dbReference>
<keyword evidence="9" id="KW-0472">Membrane</keyword>
<organism evidence="11">
    <name type="scientific">uncultured Desulfobacterium sp</name>
    <dbReference type="NCBI Taxonomy" id="201089"/>
    <lineage>
        <taxon>Bacteria</taxon>
        <taxon>Pseudomonadati</taxon>
        <taxon>Thermodesulfobacteriota</taxon>
        <taxon>Desulfobacteria</taxon>
        <taxon>Desulfobacterales</taxon>
        <taxon>Desulfobacteriaceae</taxon>
        <taxon>Desulfobacterium</taxon>
        <taxon>environmental samples</taxon>
    </lineage>
</organism>
<dbReference type="InterPro" id="IPR012823">
    <property type="entry name" value="Flagell_FliJ"/>
</dbReference>
<reference evidence="11" key="1">
    <citation type="journal article" date="2011" name="Environ. Microbiol.">
        <title>Genomic insights into the metabolic potential of the polycyclic aromatic hydrocarbon degrading sulfate-reducing Deltaproteobacterium N47.</title>
        <authorList>
            <person name="Bergmann F."/>
            <person name="Selesi D."/>
            <person name="Weinmaier T."/>
            <person name="Tischler P."/>
            <person name="Rattei T."/>
            <person name="Meckenstock R.U."/>
        </authorList>
    </citation>
    <scope>NUCLEOTIDE SEQUENCE</scope>
</reference>
<gene>
    <name evidence="11" type="ORF">N47_F14780</name>
</gene>
<evidence type="ECO:0000256" key="1">
    <source>
        <dbReference type="ARBA" id="ARBA00004413"/>
    </source>
</evidence>
<keyword evidence="4" id="KW-0813">Transport</keyword>
<dbReference type="Pfam" id="PF02050">
    <property type="entry name" value="FliJ"/>
    <property type="match status" value="1"/>
</dbReference>
<keyword evidence="10" id="KW-1006">Bacterial flagellum protein export</keyword>
<evidence type="ECO:0000313" key="11">
    <source>
        <dbReference type="EMBL" id="CBX29783.1"/>
    </source>
</evidence>
<evidence type="ECO:0000256" key="2">
    <source>
        <dbReference type="ARBA" id="ARBA00010004"/>
    </source>
</evidence>
<dbReference type="EMBL" id="FR695873">
    <property type="protein sequence ID" value="CBX29783.1"/>
    <property type="molecule type" value="Genomic_DNA"/>
</dbReference>
<protein>
    <recommendedName>
        <fullName evidence="3">Flagellar FliJ protein</fullName>
    </recommendedName>
</protein>
<dbReference type="NCBIfam" id="TIGR02473">
    <property type="entry name" value="flagell_FliJ"/>
    <property type="match status" value="1"/>
</dbReference>
<comment type="similarity">
    <text evidence="2">Belongs to the FliJ family.</text>
</comment>
<dbReference type="GO" id="GO:0005886">
    <property type="term" value="C:plasma membrane"/>
    <property type="evidence" value="ECO:0007669"/>
    <property type="project" value="UniProtKB-SubCell"/>
</dbReference>
<keyword evidence="7" id="KW-1005">Bacterial flagellum biogenesis</keyword>
<evidence type="ECO:0000256" key="5">
    <source>
        <dbReference type="ARBA" id="ARBA00022475"/>
    </source>
</evidence>
<dbReference type="GO" id="GO:0071973">
    <property type="term" value="P:bacterial-type flagellum-dependent cell motility"/>
    <property type="evidence" value="ECO:0007669"/>
    <property type="project" value="InterPro"/>
</dbReference>
<evidence type="ECO:0000256" key="9">
    <source>
        <dbReference type="ARBA" id="ARBA00023136"/>
    </source>
</evidence>
<dbReference type="GO" id="GO:0015031">
    <property type="term" value="P:protein transport"/>
    <property type="evidence" value="ECO:0007669"/>
    <property type="project" value="UniProtKB-KW"/>
</dbReference>
<evidence type="ECO:0000256" key="6">
    <source>
        <dbReference type="ARBA" id="ARBA00022500"/>
    </source>
</evidence>
<evidence type="ECO:0000256" key="3">
    <source>
        <dbReference type="ARBA" id="ARBA00020392"/>
    </source>
</evidence>
<evidence type="ECO:0000256" key="8">
    <source>
        <dbReference type="ARBA" id="ARBA00022927"/>
    </source>
</evidence>
<evidence type="ECO:0000256" key="7">
    <source>
        <dbReference type="ARBA" id="ARBA00022795"/>
    </source>
</evidence>
<accession>E1YGT9</accession>